<feature type="compositionally biased region" description="Gly residues" evidence="2">
    <location>
        <begin position="100"/>
        <end position="111"/>
    </location>
</feature>
<accession>A0ABQ7H9I7</accession>
<feature type="compositionally biased region" description="Pro residues" evidence="2">
    <location>
        <begin position="59"/>
        <end position="69"/>
    </location>
</feature>
<evidence type="ECO:0000256" key="1">
    <source>
        <dbReference type="ARBA" id="ARBA00007218"/>
    </source>
</evidence>
<reference evidence="3" key="1">
    <citation type="submission" date="2017-08" db="EMBL/GenBank/DDBJ databases">
        <authorList>
            <person name="Polle J.E."/>
            <person name="Barry K."/>
            <person name="Cushman J."/>
            <person name="Schmutz J."/>
            <person name="Tran D."/>
            <person name="Hathwaick L.T."/>
            <person name="Yim W.C."/>
            <person name="Jenkins J."/>
            <person name="Mckie-Krisberg Z.M."/>
            <person name="Prochnik S."/>
            <person name="Lindquist E."/>
            <person name="Dockter R.B."/>
            <person name="Adam C."/>
            <person name="Molina H."/>
            <person name="Bunkerborg J."/>
            <person name="Jin E."/>
            <person name="Buchheim M."/>
            <person name="Magnuson J."/>
        </authorList>
    </citation>
    <scope>NUCLEOTIDE SEQUENCE</scope>
    <source>
        <strain evidence="3">CCAP 19/18</strain>
    </source>
</reference>
<organism evidence="3 4">
    <name type="scientific">Dunaliella salina</name>
    <name type="common">Green alga</name>
    <name type="synonym">Protococcus salinus</name>
    <dbReference type="NCBI Taxonomy" id="3046"/>
    <lineage>
        <taxon>Eukaryota</taxon>
        <taxon>Viridiplantae</taxon>
        <taxon>Chlorophyta</taxon>
        <taxon>core chlorophytes</taxon>
        <taxon>Chlorophyceae</taxon>
        <taxon>CS clade</taxon>
        <taxon>Chlamydomonadales</taxon>
        <taxon>Dunaliellaceae</taxon>
        <taxon>Dunaliella</taxon>
    </lineage>
</organism>
<feature type="compositionally biased region" description="Low complexity" evidence="2">
    <location>
        <begin position="43"/>
        <end position="58"/>
    </location>
</feature>
<name>A0ABQ7H9I7_DUNSA</name>
<dbReference type="PANTHER" id="PTHR31353:SF1">
    <property type="entry name" value="PROTEIN FAM98B"/>
    <property type="match status" value="1"/>
</dbReference>
<dbReference type="EMBL" id="MU069441">
    <property type="protein sequence ID" value="KAF5843518.1"/>
    <property type="molecule type" value="Genomic_DNA"/>
</dbReference>
<evidence type="ECO:0000313" key="4">
    <source>
        <dbReference type="Proteomes" id="UP000815325"/>
    </source>
</evidence>
<evidence type="ECO:0000256" key="2">
    <source>
        <dbReference type="SAM" id="MobiDB-lite"/>
    </source>
</evidence>
<sequence>MSSVSLRCCLFLGKQTSIHFSINPCSALSLQQAIRLLEHAEAQKQAQKAPAAQPQQDKAPPPKPQPSPEDPQMASAVSDCLRSLGEVLGVPASTHSPAPAGGGARSGGGGAAATASAVAKKVAELVAQLPADFFKPLVAPGSLDAAQVEDLNEVAQALQAEYTVRRRMLLERLKVTLQVGLARHGEFMI</sequence>
<dbReference type="Pfam" id="PF10239">
    <property type="entry name" value="DUF2465"/>
    <property type="match status" value="1"/>
</dbReference>
<feature type="region of interest" description="Disordered" evidence="2">
    <location>
        <begin position="91"/>
        <end position="111"/>
    </location>
</feature>
<comment type="caution">
    <text evidence="3">The sequence shown here is derived from an EMBL/GenBank/DDBJ whole genome shotgun (WGS) entry which is preliminary data.</text>
</comment>
<dbReference type="InterPro" id="IPR018797">
    <property type="entry name" value="FAM98"/>
</dbReference>
<gene>
    <name evidence="3" type="ORF">DUNSADRAFT_14434</name>
</gene>
<feature type="region of interest" description="Disordered" evidence="2">
    <location>
        <begin position="41"/>
        <end position="76"/>
    </location>
</feature>
<evidence type="ECO:0000313" key="3">
    <source>
        <dbReference type="EMBL" id="KAF5843518.1"/>
    </source>
</evidence>
<dbReference type="Proteomes" id="UP000815325">
    <property type="component" value="Unassembled WGS sequence"/>
</dbReference>
<dbReference type="PANTHER" id="PTHR31353">
    <property type="entry name" value="FAM98"/>
    <property type="match status" value="1"/>
</dbReference>
<keyword evidence="4" id="KW-1185">Reference proteome</keyword>
<proteinExistence type="inferred from homology"/>
<comment type="similarity">
    <text evidence="1">Belongs to the FAM98 family.</text>
</comment>
<protein>
    <submittedName>
        <fullName evidence="3">Uncharacterized protein</fullName>
    </submittedName>
</protein>